<feature type="domain" description="EAL" evidence="1">
    <location>
        <begin position="1"/>
        <end position="248"/>
    </location>
</feature>
<dbReference type="GO" id="GO:0071111">
    <property type="term" value="F:cyclic-guanylate-specific phosphodiesterase activity"/>
    <property type="evidence" value="ECO:0007669"/>
    <property type="project" value="InterPro"/>
</dbReference>
<dbReference type="SUPFAM" id="SSF103190">
    <property type="entry name" value="Sensory domain-like"/>
    <property type="match status" value="1"/>
</dbReference>
<dbReference type="PANTHER" id="PTHR33121:SF82">
    <property type="entry name" value="SIGNAL TRANSDUCTION PROTEIN CONTAINING A EAL DOMAIN"/>
    <property type="match status" value="1"/>
</dbReference>
<dbReference type="InterPro" id="IPR035919">
    <property type="entry name" value="EAL_sf"/>
</dbReference>
<name>A0A1G8WJQ9_9BACI</name>
<dbReference type="SUPFAM" id="SSF141868">
    <property type="entry name" value="EAL domain-like"/>
    <property type="match status" value="1"/>
</dbReference>
<keyword evidence="3" id="KW-1185">Reference proteome</keyword>
<dbReference type="InterPro" id="IPR050706">
    <property type="entry name" value="Cyclic-di-GMP_PDE-like"/>
</dbReference>
<dbReference type="PROSITE" id="PS50883">
    <property type="entry name" value="EAL"/>
    <property type="match status" value="1"/>
</dbReference>
<dbReference type="CDD" id="cd01948">
    <property type="entry name" value="EAL"/>
    <property type="match status" value="1"/>
</dbReference>
<dbReference type="RefSeq" id="WP_093211356.1">
    <property type="nucleotide sequence ID" value="NZ_FNFL01000001.1"/>
</dbReference>
<evidence type="ECO:0000313" key="3">
    <source>
        <dbReference type="Proteomes" id="UP000198694"/>
    </source>
</evidence>
<dbReference type="Pfam" id="PF00563">
    <property type="entry name" value="EAL"/>
    <property type="match status" value="1"/>
</dbReference>
<sequence>MDPLDIIGNLHTVKPVYQPIVSAIRHTVIGYEVLGRCHNGKEWESLGPFFQNPEVPEEFKVEVDQHLLQIAISEMLAFNKEGYLFINRNAKQLMVNDGEDLLQMLLEFEGKGFAMDRIVIEVTEHDFDEAFENLDHLLLYYKTFGIQIAIDHVGAKSSNIDRIRQLEPHILKIDTNNIRSQSNDGFQDILHSLSLLARRIGAALLFENIEDSYQLHFAWKHGGRYYQGYYLKHPAFDLAENDGLSVNVNDKIAAYIQREKALVEQRLNHVLVWEQKVKNHLPQWDGSSKVDRFIEGLTSYFEEESFRMFICDSDGRQISSNFRKREEDWEIELQKIGSNWAFRPYFLENAMQMKTWNRGILSEIYSDIETRELIRTFSFPLTSEYFLFIDIKYAFIFENESLLI</sequence>
<dbReference type="EMBL" id="FNFL01000001">
    <property type="protein sequence ID" value="SDJ78598.1"/>
    <property type="molecule type" value="Genomic_DNA"/>
</dbReference>
<dbReference type="PANTHER" id="PTHR33121">
    <property type="entry name" value="CYCLIC DI-GMP PHOSPHODIESTERASE PDEF"/>
    <property type="match status" value="1"/>
</dbReference>
<gene>
    <name evidence="2" type="ORF">SAMN05216243_0849</name>
</gene>
<dbReference type="STRING" id="407036.SAMN05216243_0849"/>
<dbReference type="Gene3D" id="3.30.450.20">
    <property type="entry name" value="PAS domain"/>
    <property type="match status" value="1"/>
</dbReference>
<accession>A0A1G8WJQ9</accession>
<dbReference type="AlphaFoldDB" id="A0A1G8WJQ9"/>
<dbReference type="Gene3D" id="3.20.20.450">
    <property type="entry name" value="EAL domain"/>
    <property type="match status" value="1"/>
</dbReference>
<organism evidence="2 3">
    <name type="scientific">Sediminibacillus albus</name>
    <dbReference type="NCBI Taxonomy" id="407036"/>
    <lineage>
        <taxon>Bacteria</taxon>
        <taxon>Bacillati</taxon>
        <taxon>Bacillota</taxon>
        <taxon>Bacilli</taxon>
        <taxon>Bacillales</taxon>
        <taxon>Bacillaceae</taxon>
        <taxon>Sediminibacillus</taxon>
    </lineage>
</organism>
<dbReference type="InterPro" id="IPR001633">
    <property type="entry name" value="EAL_dom"/>
</dbReference>
<evidence type="ECO:0000259" key="1">
    <source>
        <dbReference type="PROSITE" id="PS50883"/>
    </source>
</evidence>
<dbReference type="OrthoDB" id="1673646at2"/>
<dbReference type="InterPro" id="IPR018842">
    <property type="entry name" value="YkuI_C"/>
</dbReference>
<dbReference type="SMART" id="SM00052">
    <property type="entry name" value="EAL"/>
    <property type="match status" value="1"/>
</dbReference>
<reference evidence="2 3" key="1">
    <citation type="submission" date="2016-10" db="EMBL/GenBank/DDBJ databases">
        <authorList>
            <person name="de Groot N.N."/>
        </authorList>
    </citation>
    <scope>NUCLEOTIDE SEQUENCE [LARGE SCALE GENOMIC DNA]</scope>
    <source>
        <strain evidence="2 3">CGMCC 1.6502</strain>
    </source>
</reference>
<dbReference type="Pfam" id="PF10388">
    <property type="entry name" value="YkuI_C"/>
    <property type="match status" value="1"/>
</dbReference>
<evidence type="ECO:0000313" key="2">
    <source>
        <dbReference type="EMBL" id="SDJ78598.1"/>
    </source>
</evidence>
<proteinExistence type="predicted"/>
<protein>
    <submittedName>
        <fullName evidence="2">EAL domain, c-di-GMP-specific phosphodiesterase class I (Or its enzymatically inactive variant)</fullName>
    </submittedName>
</protein>
<dbReference type="Proteomes" id="UP000198694">
    <property type="component" value="Unassembled WGS sequence"/>
</dbReference>
<dbReference type="InterPro" id="IPR029151">
    <property type="entry name" value="Sensor-like_sf"/>
</dbReference>